<evidence type="ECO:0008006" key="4">
    <source>
        <dbReference type="Google" id="ProtNLM"/>
    </source>
</evidence>
<dbReference type="InterPro" id="IPR021953">
    <property type="entry name" value="DUF3570"/>
</dbReference>
<dbReference type="RefSeq" id="WP_106706112.1">
    <property type="nucleotide sequence ID" value="NZ_PXXU01000009.1"/>
</dbReference>
<evidence type="ECO:0000256" key="1">
    <source>
        <dbReference type="SAM" id="MobiDB-lite"/>
    </source>
</evidence>
<gene>
    <name evidence="2" type="ORF">C7H79_04545</name>
</gene>
<name>A0A2P7NXE8_9PROT</name>
<organism evidence="2 3">
    <name type="scientific">Nitrosomonas supralitoralis</name>
    <dbReference type="NCBI Taxonomy" id="2116706"/>
    <lineage>
        <taxon>Bacteria</taxon>
        <taxon>Pseudomonadati</taxon>
        <taxon>Pseudomonadota</taxon>
        <taxon>Betaproteobacteria</taxon>
        <taxon>Nitrosomonadales</taxon>
        <taxon>Nitrosomonadaceae</taxon>
        <taxon>Nitrosomonas</taxon>
    </lineage>
</organism>
<evidence type="ECO:0000313" key="3">
    <source>
        <dbReference type="Proteomes" id="UP000241912"/>
    </source>
</evidence>
<keyword evidence="3" id="KW-1185">Reference proteome</keyword>
<proteinExistence type="predicted"/>
<feature type="region of interest" description="Disordered" evidence="1">
    <location>
        <begin position="557"/>
        <end position="576"/>
    </location>
</feature>
<accession>A0A2P7NXE8</accession>
<protein>
    <recommendedName>
        <fullName evidence="4">DUF3570 domain-containing protein</fullName>
    </recommendedName>
</protein>
<dbReference type="Pfam" id="PF12094">
    <property type="entry name" value="DUF3570"/>
    <property type="match status" value="1"/>
</dbReference>
<dbReference type="EMBL" id="PXXU01000009">
    <property type="protein sequence ID" value="PSJ18129.1"/>
    <property type="molecule type" value="Genomic_DNA"/>
</dbReference>
<sequence length="904" mass="99930">MQRNSKPRRQRGCQPIPLPEITSSVKPRNTLQALTSAAMVLPGLLLSPGHAAGQDRVNFQYSRYQEGERNLFGAPNNLKPISADVLHGSGVFSFTDRFKFTFGYTQDTWSGATPVTTTPLATDGGNRPYTVNGVVVGASPLANSQVLLDHDLNPIGRDPITKQLVGGIDTRSVLVMSSASPETRRQANFGLSYEWNEAAMNVGGGFSRERDYQSSFGNIGGRLDFNQKLTSVKFGGGYTSSEIGAILDHDSSPYITKQAYAQQIVRRDGSEILRGDRKDWVANVGLTQVLTKNALIDANVGYTHSSGFLENPYKATSIIFIDPAQLNNSLISGDVRAFIEQRPNIRNQIALNAKYIQYISPFNAAMHLGYRLSVDDWGVNTHTFDASWVQPIGGGWTLTPRIRYYSQDSASFYRPYLFSQQAFSKQEIDSLGRKVWVDQNNLTKQYFGETQFDLVDQNGNAVDFSVNAAPKMTSYDSGKLPDHFSSDHRLAGFGALSGGVILSKTLGKGVALEAGFEYYTRASSMQIGGGGSNSFADFDYYVANAAIKFDIEPATLPPMGTSGGSSESHSHATSHQHHKIPPAGIMFGHMLDKAGDFMAGYRFMYNWTGGNMMHGTQTVNDQTIVDQGCSDIGLCRFVPTFMNMRMHMVDLMYAPTHWLNVMLMPTFMDMDMNLRRLDGAPPPRPGVHEHTGAAGHETGAVGDTYFSSMIKLLDIPGHRVHANLGFSAPTGKVDIELRRIAKIDGGLIHFGMQLGSGTWDFTPSLTYAGEYNRWSWGTQFSGIKRLEEQNKSGYRLGDQFQATTWGGYDLKHWLTATIRGAYTWQDAIHRDFNKFNARIGPMDFPSNYGGQFFDMGFGVNVRILGGRFAGNQLGLEWLQPIRSDFNGYQLDRQGMLSATWSYEF</sequence>
<dbReference type="Proteomes" id="UP000241912">
    <property type="component" value="Unassembled WGS sequence"/>
</dbReference>
<reference evidence="2 3" key="1">
    <citation type="submission" date="2018-03" db="EMBL/GenBank/DDBJ databases">
        <title>Draft genome of Nitrosomonas supralitoralis APG5.</title>
        <authorList>
            <person name="Urakawa H."/>
            <person name="Lopez J.V."/>
        </authorList>
    </citation>
    <scope>NUCLEOTIDE SEQUENCE [LARGE SCALE GENOMIC DNA]</scope>
    <source>
        <strain evidence="2 3">APG5</strain>
    </source>
</reference>
<comment type="caution">
    <text evidence="2">The sequence shown here is derived from an EMBL/GenBank/DDBJ whole genome shotgun (WGS) entry which is preliminary data.</text>
</comment>
<dbReference type="AlphaFoldDB" id="A0A2P7NXE8"/>
<feature type="compositionally biased region" description="Basic residues" evidence="1">
    <location>
        <begin position="1"/>
        <end position="11"/>
    </location>
</feature>
<feature type="region of interest" description="Disordered" evidence="1">
    <location>
        <begin position="1"/>
        <end position="22"/>
    </location>
</feature>
<evidence type="ECO:0000313" key="2">
    <source>
        <dbReference type="EMBL" id="PSJ18129.1"/>
    </source>
</evidence>
<dbReference type="OrthoDB" id="5450709at2"/>